<accession>A0ABN9KMS3</accession>
<proteinExistence type="inferred from homology"/>
<keyword evidence="6" id="KW-0560">Oxidoreductase</keyword>
<evidence type="ECO:0000256" key="1">
    <source>
        <dbReference type="ARBA" id="ARBA00001954"/>
    </source>
</evidence>
<keyword evidence="5" id="KW-0223">Dioxygenase</keyword>
<evidence type="ECO:0000256" key="6">
    <source>
        <dbReference type="ARBA" id="ARBA00023002"/>
    </source>
</evidence>
<dbReference type="Gene3D" id="2.60.120.590">
    <property type="entry name" value="Alpha-ketoglutarate-dependent dioxygenase AlkB-like"/>
    <property type="match status" value="1"/>
</dbReference>
<evidence type="ECO:0000256" key="4">
    <source>
        <dbReference type="ARBA" id="ARBA00022723"/>
    </source>
</evidence>
<evidence type="ECO:0000313" key="11">
    <source>
        <dbReference type="Proteomes" id="UP001176940"/>
    </source>
</evidence>
<dbReference type="InterPro" id="IPR027450">
    <property type="entry name" value="AlkB-like"/>
</dbReference>
<reference evidence="10" key="1">
    <citation type="submission" date="2023-07" db="EMBL/GenBank/DDBJ databases">
        <authorList>
            <person name="Stuckert A."/>
        </authorList>
    </citation>
    <scope>NUCLEOTIDE SEQUENCE</scope>
</reference>
<keyword evidence="4" id="KW-0479">Metal-binding</keyword>
<evidence type="ECO:0000313" key="10">
    <source>
        <dbReference type="EMBL" id="CAJ0916245.1"/>
    </source>
</evidence>
<sequence length="257" mass="29240">MQANICAADLENFLIDKAPRAAYYIPEYITAAEEEYLLRQVYNAPKPKWTQLTGRKLQNWEIMAAFFHKQRHPDYGSCPEVSLTHGVWCPKSFHPWLQTYTDKISSLEVFGGSRANHVLVNEYNPGEGIMPHEDGPLYYPTVTTISLGSHTLLDFYLPISGSGSEEENQAPRTEEQRHVLSLLLEPRSLFILREDLYKSHLHGIRPVTQDTLDHKVANLGQCAARAEETLARRTRVSLTVRLVPKVLKAALFLGKRK</sequence>
<feature type="domain" description="Fe2OG dioxygenase" evidence="9">
    <location>
        <begin position="114"/>
        <end position="244"/>
    </location>
</feature>
<dbReference type="PANTHER" id="PTHR46030">
    <property type="entry name" value="ALPHA-KETOGLUTARATE-DEPENDENT DIOXYGENASE ALKB HOMOLOG 6"/>
    <property type="match status" value="1"/>
</dbReference>
<evidence type="ECO:0000256" key="2">
    <source>
        <dbReference type="ARBA" id="ARBA00004123"/>
    </source>
</evidence>
<evidence type="ECO:0000256" key="8">
    <source>
        <dbReference type="ARBA" id="ARBA00023242"/>
    </source>
</evidence>
<gene>
    <name evidence="10" type="ORF">RIMI_LOCUS245176</name>
</gene>
<dbReference type="SUPFAM" id="SSF51197">
    <property type="entry name" value="Clavaminate synthase-like"/>
    <property type="match status" value="1"/>
</dbReference>
<organism evidence="10 11">
    <name type="scientific">Ranitomeya imitator</name>
    <name type="common">mimic poison frog</name>
    <dbReference type="NCBI Taxonomy" id="111125"/>
    <lineage>
        <taxon>Eukaryota</taxon>
        <taxon>Metazoa</taxon>
        <taxon>Chordata</taxon>
        <taxon>Craniata</taxon>
        <taxon>Vertebrata</taxon>
        <taxon>Euteleostomi</taxon>
        <taxon>Amphibia</taxon>
        <taxon>Batrachia</taxon>
        <taxon>Anura</taxon>
        <taxon>Neobatrachia</taxon>
        <taxon>Hyloidea</taxon>
        <taxon>Dendrobatidae</taxon>
        <taxon>Dendrobatinae</taxon>
        <taxon>Ranitomeya</taxon>
    </lineage>
</organism>
<keyword evidence="8" id="KW-0539">Nucleus</keyword>
<comment type="subcellular location">
    <subcellularLocation>
        <location evidence="2">Nucleus</location>
    </subcellularLocation>
</comment>
<comment type="similarity">
    <text evidence="3">Belongs to the alkB family.</text>
</comment>
<protein>
    <recommendedName>
        <fullName evidence="9">Fe2OG dioxygenase domain-containing protein</fullName>
    </recommendedName>
</protein>
<evidence type="ECO:0000259" key="9">
    <source>
        <dbReference type="PROSITE" id="PS51471"/>
    </source>
</evidence>
<dbReference type="Proteomes" id="UP001176940">
    <property type="component" value="Unassembled WGS sequence"/>
</dbReference>
<dbReference type="PROSITE" id="PS51471">
    <property type="entry name" value="FE2OG_OXY"/>
    <property type="match status" value="1"/>
</dbReference>
<dbReference type="Pfam" id="PF13532">
    <property type="entry name" value="2OG-FeII_Oxy_2"/>
    <property type="match status" value="1"/>
</dbReference>
<keyword evidence="11" id="KW-1185">Reference proteome</keyword>
<name>A0ABN9KMS3_9NEOB</name>
<evidence type="ECO:0000256" key="5">
    <source>
        <dbReference type="ARBA" id="ARBA00022964"/>
    </source>
</evidence>
<dbReference type="EMBL" id="CAUEEQ010000266">
    <property type="protein sequence ID" value="CAJ0916245.1"/>
    <property type="molecule type" value="Genomic_DNA"/>
</dbReference>
<comment type="cofactor">
    <cofactor evidence="1">
        <name>Fe(2+)</name>
        <dbReference type="ChEBI" id="CHEBI:29033"/>
    </cofactor>
</comment>
<dbReference type="InterPro" id="IPR005123">
    <property type="entry name" value="Oxoglu/Fe-dep_dioxygenase_dom"/>
</dbReference>
<evidence type="ECO:0000256" key="7">
    <source>
        <dbReference type="ARBA" id="ARBA00023004"/>
    </source>
</evidence>
<comment type="caution">
    <text evidence="10">The sequence shown here is derived from an EMBL/GenBank/DDBJ whole genome shotgun (WGS) entry which is preliminary data.</text>
</comment>
<dbReference type="PANTHER" id="PTHR46030:SF1">
    <property type="entry name" value="ALPHA-KETOGLUTARATE-DEPENDENT DIOXYGENASE ALKB HOMOLOG 6"/>
    <property type="match status" value="1"/>
</dbReference>
<evidence type="ECO:0000256" key="3">
    <source>
        <dbReference type="ARBA" id="ARBA00007879"/>
    </source>
</evidence>
<keyword evidence="7" id="KW-0408">Iron</keyword>
<dbReference type="InterPro" id="IPR037151">
    <property type="entry name" value="AlkB-like_sf"/>
</dbReference>
<dbReference type="InterPro" id="IPR032862">
    <property type="entry name" value="ALKBH6"/>
</dbReference>